<evidence type="ECO:0000256" key="3">
    <source>
        <dbReference type="SAM" id="MobiDB-lite"/>
    </source>
</evidence>
<feature type="domain" description="RRM" evidence="4">
    <location>
        <begin position="137"/>
        <end position="215"/>
    </location>
</feature>
<dbReference type="Proteomes" id="UP000008063">
    <property type="component" value="Unassembled WGS sequence"/>
</dbReference>
<organism evidence="6">
    <name type="scientific">Serpula lacrymans var. lacrymans (strain S7.3)</name>
    <name type="common">Dry rot fungus</name>
    <dbReference type="NCBI Taxonomy" id="936435"/>
    <lineage>
        <taxon>Eukaryota</taxon>
        <taxon>Fungi</taxon>
        <taxon>Dikarya</taxon>
        <taxon>Basidiomycota</taxon>
        <taxon>Agaricomycotina</taxon>
        <taxon>Agaricomycetes</taxon>
        <taxon>Agaricomycetidae</taxon>
        <taxon>Boletales</taxon>
        <taxon>Coniophorineae</taxon>
        <taxon>Serpulaceae</taxon>
        <taxon>Serpula</taxon>
    </lineage>
</organism>
<evidence type="ECO:0000313" key="6">
    <source>
        <dbReference type="Proteomes" id="UP000008063"/>
    </source>
</evidence>
<dbReference type="AlphaFoldDB" id="F8PR68"/>
<feature type="compositionally biased region" description="Basic and acidic residues" evidence="3">
    <location>
        <begin position="419"/>
        <end position="430"/>
    </location>
</feature>
<gene>
    <name evidence="5" type="ORF">SERLA73DRAFT_166802</name>
</gene>
<dbReference type="Gene3D" id="3.30.70.330">
    <property type="match status" value="2"/>
</dbReference>
<name>F8PR68_SERL3</name>
<dbReference type="InterPro" id="IPR052462">
    <property type="entry name" value="SLIRP/GR-RBP-like"/>
</dbReference>
<feature type="compositionally biased region" description="Acidic residues" evidence="3">
    <location>
        <begin position="47"/>
        <end position="59"/>
    </location>
</feature>
<feature type="compositionally biased region" description="Basic and acidic residues" evidence="3">
    <location>
        <begin position="398"/>
        <end position="408"/>
    </location>
</feature>
<feature type="compositionally biased region" description="Polar residues" evidence="3">
    <location>
        <begin position="252"/>
        <end position="263"/>
    </location>
</feature>
<keyword evidence="1 2" id="KW-0694">RNA-binding</keyword>
<feature type="compositionally biased region" description="Low complexity" evidence="3">
    <location>
        <begin position="1"/>
        <end position="10"/>
    </location>
</feature>
<feature type="domain" description="RRM" evidence="4">
    <location>
        <begin position="267"/>
        <end position="355"/>
    </location>
</feature>
<dbReference type="SMART" id="SM00360">
    <property type="entry name" value="RRM"/>
    <property type="match status" value="2"/>
</dbReference>
<accession>F8PR68</accession>
<dbReference type="OrthoDB" id="439808at2759"/>
<dbReference type="GO" id="GO:0003723">
    <property type="term" value="F:RNA binding"/>
    <property type="evidence" value="ECO:0007669"/>
    <property type="project" value="UniProtKB-UniRule"/>
</dbReference>
<feature type="compositionally biased region" description="Polar residues" evidence="3">
    <location>
        <begin position="228"/>
        <end position="244"/>
    </location>
</feature>
<dbReference type="InterPro" id="IPR000504">
    <property type="entry name" value="RRM_dom"/>
</dbReference>
<evidence type="ECO:0000259" key="4">
    <source>
        <dbReference type="PROSITE" id="PS50102"/>
    </source>
</evidence>
<dbReference type="SUPFAM" id="SSF54928">
    <property type="entry name" value="RNA-binding domain, RBD"/>
    <property type="match status" value="2"/>
</dbReference>
<feature type="region of interest" description="Disordered" evidence="3">
    <location>
        <begin position="356"/>
        <end position="494"/>
    </location>
</feature>
<dbReference type="InParanoid" id="F8PR68"/>
<feature type="compositionally biased region" description="Gly residues" evidence="3">
    <location>
        <begin position="360"/>
        <end position="384"/>
    </location>
</feature>
<keyword evidence="6" id="KW-1185">Reference proteome</keyword>
<dbReference type="OMA" id="RVWVNQL"/>
<dbReference type="InterPro" id="IPR012677">
    <property type="entry name" value="Nucleotide-bd_a/b_plait_sf"/>
</dbReference>
<feature type="region of interest" description="Disordered" evidence="3">
    <location>
        <begin position="289"/>
        <end position="318"/>
    </location>
</feature>
<dbReference type="HOGENOM" id="CLU_027451_2_2_1"/>
<reference evidence="6" key="1">
    <citation type="journal article" date="2011" name="Science">
        <title>The plant cell wall-decomposing machinery underlies the functional diversity of forest fungi.</title>
        <authorList>
            <person name="Eastwood D.C."/>
            <person name="Floudas D."/>
            <person name="Binder M."/>
            <person name="Majcherczyk A."/>
            <person name="Schneider P."/>
            <person name="Aerts A."/>
            <person name="Asiegbu F.O."/>
            <person name="Baker S.E."/>
            <person name="Barry K."/>
            <person name="Bendiksby M."/>
            <person name="Blumentritt M."/>
            <person name="Coutinho P.M."/>
            <person name="Cullen D."/>
            <person name="de Vries R.P."/>
            <person name="Gathman A."/>
            <person name="Goodell B."/>
            <person name="Henrissat B."/>
            <person name="Ihrmark K."/>
            <person name="Kauserud H."/>
            <person name="Kohler A."/>
            <person name="LaButti K."/>
            <person name="Lapidus A."/>
            <person name="Lavin J.L."/>
            <person name="Lee Y.-H."/>
            <person name="Lindquist E."/>
            <person name="Lilly W."/>
            <person name="Lucas S."/>
            <person name="Morin E."/>
            <person name="Murat C."/>
            <person name="Oguiza J.A."/>
            <person name="Park J."/>
            <person name="Pisabarro A.G."/>
            <person name="Riley R."/>
            <person name="Rosling A."/>
            <person name="Salamov A."/>
            <person name="Schmidt O."/>
            <person name="Schmutz J."/>
            <person name="Skrede I."/>
            <person name="Stenlid J."/>
            <person name="Wiebenga A."/>
            <person name="Xie X."/>
            <person name="Kuees U."/>
            <person name="Hibbett D.S."/>
            <person name="Hoffmeister D."/>
            <person name="Hoegberg N."/>
            <person name="Martin F."/>
            <person name="Grigoriev I.V."/>
            <person name="Watkinson S.C."/>
        </authorList>
    </citation>
    <scope>NUCLEOTIDE SEQUENCE [LARGE SCALE GENOMIC DNA]</scope>
    <source>
        <strain evidence="6">strain S7.3</strain>
    </source>
</reference>
<protein>
    <recommendedName>
        <fullName evidence="4">RRM domain-containing protein</fullName>
    </recommendedName>
</protein>
<proteinExistence type="predicted"/>
<sequence>MTPSSSSSTSPSPPPSSKKRKRDAKVQPVAVVDDSDDSDSDAKDDADSGSDEDSDDENEPAGSENVAGDAPSDDEDIVLSHAERRRQKKQERKSIALDKSSPSKKRKLEDGTSAPASSKKSSKAKDPKATAKQKRQNSVWVGNLAFKTTPDALKGFFDGVGEITRVHMPMKAGSQEDNMGFAYVDFASPDVKVIAITLSERDFQGRKLLIKDGDDFTGRPAAKPTPTEPSTDPNLPSDPSTASTKPAVGQSKFAQKTLRNQKQPPAPTLFFGNLGFETTDEDLKALVEMHRHKPGKGKGREEAKGEDEGEDKAKEGEEKFAFIDFTSVQHATDALTNPRVHRLQGRELVVEYASAEAVRRGGGPRVAGAAGSGERGMGGRGGTRGGRDGGRGGKPRGGKWERGTRDSTRTNQWEQNGGGDDHDGDGHVEEQGGESETQSRFGRGGGRGGDRGRGRGRGSDRFLSRSRAKPGAALAQAPRESAAIIPSSGQKITF</sequence>
<dbReference type="EMBL" id="GL945477">
    <property type="protein sequence ID" value="EGO02359.1"/>
    <property type="molecule type" value="Genomic_DNA"/>
</dbReference>
<dbReference type="InterPro" id="IPR035979">
    <property type="entry name" value="RBD_domain_sf"/>
</dbReference>
<dbReference type="PANTHER" id="PTHR48027">
    <property type="entry name" value="HETEROGENEOUS NUCLEAR RIBONUCLEOPROTEIN 87F-RELATED"/>
    <property type="match status" value="1"/>
</dbReference>
<dbReference type="Pfam" id="PF00076">
    <property type="entry name" value="RRM_1"/>
    <property type="match status" value="1"/>
</dbReference>
<dbReference type="PROSITE" id="PS50102">
    <property type="entry name" value="RRM"/>
    <property type="match status" value="2"/>
</dbReference>
<evidence type="ECO:0000256" key="1">
    <source>
        <dbReference type="ARBA" id="ARBA00022884"/>
    </source>
</evidence>
<dbReference type="STRING" id="936435.F8PR68"/>
<feature type="compositionally biased region" description="Basic and acidic residues" evidence="3">
    <location>
        <begin position="448"/>
        <end position="463"/>
    </location>
</feature>
<evidence type="ECO:0000256" key="2">
    <source>
        <dbReference type="PROSITE-ProRule" id="PRU00176"/>
    </source>
</evidence>
<evidence type="ECO:0000313" key="5">
    <source>
        <dbReference type="EMBL" id="EGO02359.1"/>
    </source>
</evidence>
<feature type="region of interest" description="Disordered" evidence="3">
    <location>
        <begin position="1"/>
        <end position="140"/>
    </location>
</feature>
<feature type="region of interest" description="Disordered" evidence="3">
    <location>
        <begin position="211"/>
        <end position="273"/>
    </location>
</feature>